<evidence type="ECO:0008006" key="5">
    <source>
        <dbReference type="Google" id="ProtNLM"/>
    </source>
</evidence>
<evidence type="ECO:0000313" key="4">
    <source>
        <dbReference type="Proteomes" id="UP000019402"/>
    </source>
</evidence>
<dbReference type="PROSITE" id="PS51257">
    <property type="entry name" value="PROKAR_LIPOPROTEIN"/>
    <property type="match status" value="1"/>
</dbReference>
<dbReference type="OrthoDB" id="1026566at2"/>
<dbReference type="Gene3D" id="2.60.40.10">
    <property type="entry name" value="Immunoglobulins"/>
    <property type="match status" value="1"/>
</dbReference>
<organism evidence="3 4">
    <name type="scientific">Saccharicrinis fermentans DSM 9555 = JCM 21142</name>
    <dbReference type="NCBI Taxonomy" id="869213"/>
    <lineage>
        <taxon>Bacteria</taxon>
        <taxon>Pseudomonadati</taxon>
        <taxon>Bacteroidota</taxon>
        <taxon>Bacteroidia</taxon>
        <taxon>Marinilabiliales</taxon>
        <taxon>Marinilabiliaceae</taxon>
        <taxon>Saccharicrinis</taxon>
    </lineage>
</organism>
<dbReference type="InterPro" id="IPR032179">
    <property type="entry name" value="Cry22Aa_Ig-like"/>
</dbReference>
<dbReference type="Proteomes" id="UP000019402">
    <property type="component" value="Unassembled WGS sequence"/>
</dbReference>
<accession>W7Y9T1</accession>
<protein>
    <recommendedName>
        <fullName evidence="5">Pesticidal crystal protein Cry22Aa Ig-like domain-containing protein</fullName>
    </recommendedName>
</protein>
<sequence length="237" mass="25855">MKDKLILKIFIITLISLISLSCDDDSTGGETGLTVYPTLDLIGESSVIIEKGVDFEDPGYTSFLSGEDVSDEVIVTSNVDVNVPGVYLVTYEITNSDGYPVSKSRTVYVADTTPSVISTSMHSVLTDTHRINHDSDDARTDFAGYEVLFLQTEPGVFYCSDLLGGYYDQRAGYGSGYAMNGYFKLNEDNTISLISSSVPSWGDSADGMRNGFYDPSTGNIAWTIDYAGILEFNIIFD</sequence>
<dbReference type="EMBL" id="BAMD01000066">
    <property type="protein sequence ID" value="GAF05067.1"/>
    <property type="molecule type" value="Genomic_DNA"/>
</dbReference>
<dbReference type="RefSeq" id="WP_027473388.1">
    <property type="nucleotide sequence ID" value="NZ_BAMD01000066.1"/>
</dbReference>
<dbReference type="InterPro" id="IPR032180">
    <property type="entry name" value="BT_2262-like_C"/>
</dbReference>
<evidence type="ECO:0000313" key="3">
    <source>
        <dbReference type="EMBL" id="GAF05067.1"/>
    </source>
</evidence>
<gene>
    <name evidence="3" type="ORF">JCM21142_93790</name>
</gene>
<dbReference type="Pfam" id="PF16404">
    <property type="entry name" value="BT_2262-like_C"/>
    <property type="match status" value="1"/>
</dbReference>
<feature type="domain" description="Pesticidal crystal protein Cry22Aa Ig-like" evidence="1">
    <location>
        <begin position="40"/>
        <end position="109"/>
    </location>
</feature>
<dbReference type="AlphaFoldDB" id="W7Y9T1"/>
<dbReference type="eggNOG" id="ENOG5032SU0">
    <property type="taxonomic scope" value="Bacteria"/>
</dbReference>
<reference evidence="3 4" key="1">
    <citation type="journal article" date="2014" name="Genome Announc.">
        <title>Draft Genome Sequence of Cytophaga fermentans JCM 21142T, a Facultative Anaerobe Isolated from Marine Mud.</title>
        <authorList>
            <person name="Starns D."/>
            <person name="Oshima K."/>
            <person name="Suda W."/>
            <person name="Iino T."/>
            <person name="Yuki M."/>
            <person name="Inoue J."/>
            <person name="Kitamura K."/>
            <person name="Iida T."/>
            <person name="Darby A."/>
            <person name="Hattori M."/>
            <person name="Ohkuma M."/>
        </authorList>
    </citation>
    <scope>NUCLEOTIDE SEQUENCE [LARGE SCALE GENOMIC DNA]</scope>
    <source>
        <strain evidence="3 4">JCM 21142</strain>
    </source>
</reference>
<name>W7Y9T1_9BACT</name>
<dbReference type="InterPro" id="IPR013783">
    <property type="entry name" value="Ig-like_fold"/>
</dbReference>
<dbReference type="STRING" id="869213.GCA_000517085_04093"/>
<dbReference type="Pfam" id="PF16403">
    <property type="entry name" value="Bact_surface_Ig-like"/>
    <property type="match status" value="1"/>
</dbReference>
<evidence type="ECO:0000259" key="2">
    <source>
        <dbReference type="Pfam" id="PF16404"/>
    </source>
</evidence>
<comment type="caution">
    <text evidence="3">The sequence shown here is derived from an EMBL/GenBank/DDBJ whole genome shotgun (WGS) entry which is preliminary data.</text>
</comment>
<feature type="domain" description="BT-2262-like C-terminal" evidence="2">
    <location>
        <begin position="132"/>
        <end position="236"/>
    </location>
</feature>
<keyword evidence="4" id="KW-1185">Reference proteome</keyword>
<proteinExistence type="predicted"/>
<evidence type="ECO:0000259" key="1">
    <source>
        <dbReference type="Pfam" id="PF16403"/>
    </source>
</evidence>